<keyword evidence="1" id="KW-0812">Transmembrane</keyword>
<proteinExistence type="predicted"/>
<name>A0ABW4CNU5_9LACO</name>
<keyword evidence="1" id="KW-0472">Membrane</keyword>
<feature type="transmembrane region" description="Helical" evidence="1">
    <location>
        <begin position="129"/>
        <end position="148"/>
    </location>
</feature>
<keyword evidence="1" id="KW-1133">Transmembrane helix</keyword>
<gene>
    <name evidence="2" type="ORF">ACFQ47_03120</name>
</gene>
<feature type="transmembrane region" description="Helical" evidence="1">
    <location>
        <begin position="21"/>
        <end position="41"/>
    </location>
</feature>
<sequence length="250" mass="28112">MRFLERALKALNYHRRAYIATAVWTLVFTILSLFLLTFQAANRGALAAFKGRLGQFDKSALSGAAKLIDQVEKTYATVGQRLQLTWWIGVLVSLLVWIIFALLFAHFRRQETTAYLMVGKNAGDITAQYLLENVLVFTGVYVLLWLLATLFGDTAASWINDLNRHWFDTQLTKSGASEDLRTITKKLFANRLTEFNDQGLIFPHRGPRPMEAGIVGMLPTYLAGLATMLIGQGSVFLTAITATKRRMLHH</sequence>
<evidence type="ECO:0000313" key="3">
    <source>
        <dbReference type="Proteomes" id="UP001597192"/>
    </source>
</evidence>
<dbReference type="EMBL" id="JBHTOG010000013">
    <property type="protein sequence ID" value="MFD1431678.1"/>
    <property type="molecule type" value="Genomic_DNA"/>
</dbReference>
<protein>
    <recommendedName>
        <fullName evidence="4">ABC transporter permease</fullName>
    </recommendedName>
</protein>
<keyword evidence="3" id="KW-1185">Reference proteome</keyword>
<organism evidence="2 3">
    <name type="scientific">Lacticaseibacillus yichunensis</name>
    <dbReference type="NCBI Taxonomy" id="2486015"/>
    <lineage>
        <taxon>Bacteria</taxon>
        <taxon>Bacillati</taxon>
        <taxon>Bacillota</taxon>
        <taxon>Bacilli</taxon>
        <taxon>Lactobacillales</taxon>
        <taxon>Lactobacillaceae</taxon>
        <taxon>Lacticaseibacillus</taxon>
    </lineage>
</organism>
<dbReference type="RefSeq" id="WP_125697176.1">
    <property type="nucleotide sequence ID" value="NZ_JBHTOG010000013.1"/>
</dbReference>
<comment type="caution">
    <text evidence="2">The sequence shown here is derived from an EMBL/GenBank/DDBJ whole genome shotgun (WGS) entry which is preliminary data.</text>
</comment>
<accession>A0ABW4CNU5</accession>
<feature type="transmembrane region" description="Helical" evidence="1">
    <location>
        <begin position="218"/>
        <end position="240"/>
    </location>
</feature>
<reference evidence="3" key="1">
    <citation type="journal article" date="2019" name="Int. J. Syst. Evol. Microbiol.">
        <title>The Global Catalogue of Microorganisms (GCM) 10K type strain sequencing project: providing services to taxonomists for standard genome sequencing and annotation.</title>
        <authorList>
            <consortium name="The Broad Institute Genomics Platform"/>
            <consortium name="The Broad Institute Genome Sequencing Center for Infectious Disease"/>
            <person name="Wu L."/>
            <person name="Ma J."/>
        </authorList>
    </citation>
    <scope>NUCLEOTIDE SEQUENCE [LARGE SCALE GENOMIC DNA]</scope>
    <source>
        <strain evidence="3">CCM 8947</strain>
    </source>
</reference>
<evidence type="ECO:0000313" key="2">
    <source>
        <dbReference type="EMBL" id="MFD1431678.1"/>
    </source>
</evidence>
<feature type="transmembrane region" description="Helical" evidence="1">
    <location>
        <begin position="84"/>
        <end position="108"/>
    </location>
</feature>
<evidence type="ECO:0000256" key="1">
    <source>
        <dbReference type="SAM" id="Phobius"/>
    </source>
</evidence>
<dbReference type="Proteomes" id="UP001597192">
    <property type="component" value="Unassembled WGS sequence"/>
</dbReference>
<evidence type="ECO:0008006" key="4">
    <source>
        <dbReference type="Google" id="ProtNLM"/>
    </source>
</evidence>